<dbReference type="Proteomes" id="UP000279833">
    <property type="component" value="Unassembled WGS sequence"/>
</dbReference>
<proteinExistence type="inferred from homology"/>
<evidence type="ECO:0000313" key="4">
    <source>
        <dbReference type="WBParaSite" id="SCUD_0001251301-mRNA-1"/>
    </source>
</evidence>
<name>A0A183KBX2_9TREM</name>
<dbReference type="Gene3D" id="2.60.40.1670">
    <property type="entry name" value="beta-sandwich domain of Sec23/24"/>
    <property type="match status" value="1"/>
</dbReference>
<dbReference type="AlphaFoldDB" id="A0A183KBX2"/>
<dbReference type="GO" id="GO:0046872">
    <property type="term" value="F:metal ion binding"/>
    <property type="evidence" value="ECO:0007669"/>
    <property type="project" value="UniProtKB-KW"/>
</dbReference>
<keyword evidence="1" id="KW-0653">Protein transport</keyword>
<dbReference type="GO" id="GO:0070971">
    <property type="term" value="C:endoplasmic reticulum exit site"/>
    <property type="evidence" value="ECO:0007669"/>
    <property type="project" value="TreeGrafter"/>
</dbReference>
<keyword evidence="1" id="KW-0256">Endoplasmic reticulum</keyword>
<keyword evidence="1" id="KW-0931">ER-Golgi transport</keyword>
<dbReference type="PANTHER" id="PTHR11141">
    <property type="entry name" value="PROTEIN TRANSPORT PROTEIN SEC23"/>
    <property type="match status" value="1"/>
</dbReference>
<dbReference type="PANTHER" id="PTHR11141:SF0">
    <property type="entry name" value="PROTEIN TRANSPORT PROTEIN SEC23"/>
    <property type="match status" value="1"/>
</dbReference>
<dbReference type="EMBL" id="UZAK01035171">
    <property type="protein sequence ID" value="VDP49051.1"/>
    <property type="molecule type" value="Genomic_DNA"/>
</dbReference>
<dbReference type="GO" id="GO:0015031">
    <property type="term" value="P:protein transport"/>
    <property type="evidence" value="ECO:0007669"/>
    <property type="project" value="UniProtKB-KW"/>
</dbReference>
<organism evidence="4">
    <name type="scientific">Schistosoma curassoni</name>
    <dbReference type="NCBI Taxonomy" id="6186"/>
    <lineage>
        <taxon>Eukaryota</taxon>
        <taxon>Metazoa</taxon>
        <taxon>Spiralia</taxon>
        <taxon>Lophotrochozoa</taxon>
        <taxon>Platyhelminthes</taxon>
        <taxon>Trematoda</taxon>
        <taxon>Digenea</taxon>
        <taxon>Strigeidida</taxon>
        <taxon>Schistosomatoidea</taxon>
        <taxon>Schistosomatidae</taxon>
        <taxon>Schistosoma</taxon>
    </lineage>
</organism>
<dbReference type="GO" id="GO:0090110">
    <property type="term" value="P:COPII-coated vesicle cargo loading"/>
    <property type="evidence" value="ECO:0007669"/>
    <property type="project" value="TreeGrafter"/>
</dbReference>
<evidence type="ECO:0000313" key="2">
    <source>
        <dbReference type="EMBL" id="VDP49051.1"/>
    </source>
</evidence>
<protein>
    <recommendedName>
        <fullName evidence="1">Protein transport protein SEC23</fullName>
    </recommendedName>
</protein>
<keyword evidence="1" id="KW-0479">Metal-binding</keyword>
<reference evidence="2 3" key="2">
    <citation type="submission" date="2018-11" db="EMBL/GenBank/DDBJ databases">
        <authorList>
            <consortium name="Pathogen Informatics"/>
        </authorList>
    </citation>
    <scope>NUCLEOTIDE SEQUENCE [LARGE SCALE GENOMIC DNA]</scope>
    <source>
        <strain evidence="2">Dakar</strain>
        <strain evidence="3">Dakar, Senegal</strain>
    </source>
</reference>
<dbReference type="GO" id="GO:0005096">
    <property type="term" value="F:GTPase activator activity"/>
    <property type="evidence" value="ECO:0007669"/>
    <property type="project" value="TreeGrafter"/>
</dbReference>
<comment type="subcellular location">
    <subcellularLocation>
        <location evidence="1">Cytoplasmic vesicle</location>
        <location evidence="1">COPII-coated vesicle membrane</location>
        <topology evidence="1">Peripheral membrane protein</topology>
        <orientation evidence="1">Cytoplasmic side</orientation>
    </subcellularLocation>
    <subcellularLocation>
        <location evidence="1">Endoplasmic reticulum membrane</location>
        <topology evidence="1">Peripheral membrane protein</topology>
        <orientation evidence="1">Cytoplasmic side</orientation>
    </subcellularLocation>
</comment>
<dbReference type="GO" id="GO:0030127">
    <property type="term" value="C:COPII vesicle coat"/>
    <property type="evidence" value="ECO:0007669"/>
    <property type="project" value="TreeGrafter"/>
</dbReference>
<dbReference type="InterPro" id="IPR037364">
    <property type="entry name" value="Sec23"/>
</dbReference>
<gene>
    <name evidence="2" type="ORF">SCUD_LOCUS12510</name>
</gene>
<keyword evidence="1" id="KW-0963">Cytoplasm</keyword>
<dbReference type="STRING" id="6186.A0A183KBX2"/>
<accession>A0A183KBX2</accession>
<keyword evidence="1" id="KW-0813">Transport</keyword>
<dbReference type="GO" id="GO:0005789">
    <property type="term" value="C:endoplasmic reticulum membrane"/>
    <property type="evidence" value="ECO:0007669"/>
    <property type="project" value="UniProtKB-SubCell"/>
</dbReference>
<comment type="function">
    <text evidence="1">Component of the coat protein complex II (COPII) which promotes the formation of transport vesicles from the endoplasmic reticulum (ER). The coat has two main functions, the physical deformation of the endoplasmic reticulum membrane into vesicles and the selection of cargo molecules.</text>
</comment>
<comment type="similarity">
    <text evidence="1">Belongs to the SEC23/SEC24 family. SEC23 subfamily.</text>
</comment>
<keyword evidence="1" id="KW-0968">Cytoplasmic vesicle</keyword>
<evidence type="ECO:0000313" key="3">
    <source>
        <dbReference type="Proteomes" id="UP000279833"/>
    </source>
</evidence>
<reference evidence="4" key="1">
    <citation type="submission" date="2016-06" db="UniProtKB">
        <authorList>
            <consortium name="WormBaseParasite"/>
        </authorList>
    </citation>
    <scope>IDENTIFICATION</scope>
</reference>
<keyword evidence="1" id="KW-0472">Membrane</keyword>
<keyword evidence="1" id="KW-0862">Zinc</keyword>
<keyword evidence="3" id="KW-1185">Reference proteome</keyword>
<sequence length="89" mass="10307">MAEFIQQSEINDGIRFSWNAWPASRLESAQCVVPIGCLYTLFKERYDFPPINYDPVFCSRCRGILNPYCPVNSFGFIKNPHIFHILTSD</sequence>
<dbReference type="WBParaSite" id="SCUD_0001251301-mRNA-1">
    <property type="protein sequence ID" value="SCUD_0001251301-mRNA-1"/>
    <property type="gene ID" value="SCUD_0001251301"/>
</dbReference>
<evidence type="ECO:0000256" key="1">
    <source>
        <dbReference type="RuleBase" id="RU365030"/>
    </source>
</evidence>
<dbReference type="SUPFAM" id="SSF81995">
    <property type="entry name" value="beta-sandwich domain of Sec23/24"/>
    <property type="match status" value="1"/>
</dbReference>